<dbReference type="Pfam" id="PF10397">
    <property type="entry name" value="ADSL_C"/>
    <property type="match status" value="1"/>
</dbReference>
<dbReference type="PANTHER" id="PTHR43172:SF1">
    <property type="entry name" value="ADENYLOSUCCINATE LYASE"/>
    <property type="match status" value="1"/>
</dbReference>
<dbReference type="Gene3D" id="1.20.200.10">
    <property type="entry name" value="Fumarase/aspartase (Central domain)"/>
    <property type="match status" value="1"/>
</dbReference>
<feature type="domain" description="Adenylosuccinate lyase C-terminal" evidence="5">
    <location>
        <begin position="370"/>
        <end position="454"/>
    </location>
</feature>
<dbReference type="Gene3D" id="1.10.275.60">
    <property type="match status" value="1"/>
</dbReference>
<sequence length="478" mass="54766">MERKKYNNPLITRYASKEMAYIFSDENKFRTWRKLWLILAEAEKDLGLPITDEQIEEMREHLNDIDFEYAAKKEKELKHDVMAHIHTFGKVAPSAMSIIHLGATSAFVGDNTDLIQMKEGLGLVRKRLLKVMSNLRKIACDYRHMPTLGFTHFQPAQLTTVGKRAALWLQDLLIDFKLISLLLSRIPARGVKGTTGTQASFLKLFDGDEEKVKQLDEIVVKRMGFPRSLTITGQTYTRKIDDDVIHVLRQVAVSCSKFGNDLRLLQHDREMEEPFEEKQVGSSAMAYKRNPMRSERMTALARYLISLADNTAFTAATQWFERTLDDSANRRIVIPQAFLTADALLLIYANITDGLRVNEKVIEAHVARELPFMATENILMESVKKGADRQEIHEVIRQYSHKAMDAIKQGADKNPLIDFLAEDSRIPLNREEIMSILKPEEFIGRAPSQVEEFLRNEIDPILDTYQDIIDGKKVDLNV</sequence>
<protein>
    <recommendedName>
        <fullName evidence="3 4">Adenylosuccinate lyase</fullName>
        <shortName evidence="4">ASL</shortName>
        <ecNumber evidence="3 4">4.3.2.2</ecNumber>
    </recommendedName>
    <alternativeName>
        <fullName evidence="4">Adenylosuccinase</fullName>
    </alternativeName>
</protein>
<dbReference type="InterPro" id="IPR008948">
    <property type="entry name" value="L-Aspartase-like"/>
</dbReference>
<comment type="catalytic activity">
    <reaction evidence="4">
        <text>N(6)-(1,2-dicarboxyethyl)-AMP = fumarate + AMP</text>
        <dbReference type="Rhea" id="RHEA:16853"/>
        <dbReference type="ChEBI" id="CHEBI:29806"/>
        <dbReference type="ChEBI" id="CHEBI:57567"/>
        <dbReference type="ChEBI" id="CHEBI:456215"/>
        <dbReference type="EC" id="4.3.2.2"/>
    </reaction>
</comment>
<comment type="pathway">
    <text evidence="4">Purine metabolism; AMP biosynthesis via de novo pathway; AMP from IMP: step 2/2.</text>
</comment>
<dbReference type="SUPFAM" id="SSF48557">
    <property type="entry name" value="L-aspartase-like"/>
    <property type="match status" value="1"/>
</dbReference>
<dbReference type="FunFam" id="1.10.275.60:FF:000001">
    <property type="entry name" value="Adenylosuccinate lyase"/>
    <property type="match status" value="1"/>
</dbReference>
<comment type="pathway">
    <text evidence="4">Purine metabolism; IMP biosynthesis via de novo pathway; 5-amino-1-(5-phospho-D-ribosyl)imidazole-4-carboxamide from 5-amino-1-(5-phospho-D-ribosyl)imidazole-4-carboxylate: step 2/2.</text>
</comment>
<dbReference type="InterPro" id="IPR022761">
    <property type="entry name" value="Fumarate_lyase_N"/>
</dbReference>
<keyword evidence="2 4" id="KW-0456">Lyase</keyword>
<dbReference type="EMBL" id="AP017470">
    <property type="protein sequence ID" value="BBB33122.1"/>
    <property type="molecule type" value="Genomic_DNA"/>
</dbReference>
<dbReference type="UniPathway" id="UPA00075">
    <property type="reaction ID" value="UER00336"/>
</dbReference>
<evidence type="ECO:0000259" key="5">
    <source>
        <dbReference type="SMART" id="SM00998"/>
    </source>
</evidence>
<evidence type="ECO:0000256" key="1">
    <source>
        <dbReference type="ARBA" id="ARBA00022755"/>
    </source>
</evidence>
<dbReference type="InterPro" id="IPR000362">
    <property type="entry name" value="Fumarate_lyase_fam"/>
</dbReference>
<keyword evidence="7" id="KW-1185">Reference proteome</keyword>
<dbReference type="Gene3D" id="1.10.40.30">
    <property type="entry name" value="Fumarase/aspartase (C-terminal domain)"/>
    <property type="match status" value="1"/>
</dbReference>
<dbReference type="KEGG" id="thyd:TTHT_1635"/>
<dbReference type="GO" id="GO:0044208">
    <property type="term" value="P:'de novo' AMP biosynthetic process"/>
    <property type="evidence" value="ECO:0007669"/>
    <property type="project" value="UniProtKB-UniPathway"/>
</dbReference>
<accession>A0A7R6SZV8</accession>
<name>A0A7R6SZV8_9BACT</name>
<keyword evidence="1 4" id="KW-0658">Purine biosynthesis</keyword>
<dbReference type="PRINTS" id="PR00149">
    <property type="entry name" value="FUMRATELYASE"/>
</dbReference>
<dbReference type="CDD" id="cd03302">
    <property type="entry name" value="Adenylsuccinate_lyase_2"/>
    <property type="match status" value="1"/>
</dbReference>
<dbReference type="RefSeq" id="WP_201327420.1">
    <property type="nucleotide sequence ID" value="NZ_AP017470.1"/>
</dbReference>
<dbReference type="SMART" id="SM00998">
    <property type="entry name" value="ADSL_C"/>
    <property type="match status" value="1"/>
</dbReference>
<comment type="catalytic activity">
    <reaction evidence="4">
        <text>(2S)-2-[5-amino-1-(5-phospho-beta-D-ribosyl)imidazole-4-carboxamido]succinate = 5-amino-1-(5-phospho-beta-D-ribosyl)imidazole-4-carboxamide + fumarate</text>
        <dbReference type="Rhea" id="RHEA:23920"/>
        <dbReference type="ChEBI" id="CHEBI:29806"/>
        <dbReference type="ChEBI" id="CHEBI:58443"/>
        <dbReference type="ChEBI" id="CHEBI:58475"/>
        <dbReference type="EC" id="4.3.2.2"/>
    </reaction>
</comment>
<dbReference type="GO" id="GO:0005829">
    <property type="term" value="C:cytosol"/>
    <property type="evidence" value="ECO:0007669"/>
    <property type="project" value="TreeGrafter"/>
</dbReference>
<dbReference type="InterPro" id="IPR020557">
    <property type="entry name" value="Fumarate_lyase_CS"/>
</dbReference>
<dbReference type="InterPro" id="IPR004769">
    <property type="entry name" value="Pur_lyase"/>
</dbReference>
<evidence type="ECO:0000313" key="7">
    <source>
        <dbReference type="Proteomes" id="UP000595564"/>
    </source>
</evidence>
<proteinExistence type="inferred from homology"/>
<dbReference type="GO" id="GO:0004018">
    <property type="term" value="F:N6-(1,2-dicarboxyethyl)AMP AMP-lyase (fumarate-forming) activity"/>
    <property type="evidence" value="ECO:0007669"/>
    <property type="project" value="UniProtKB-UniRule"/>
</dbReference>
<evidence type="ECO:0000256" key="4">
    <source>
        <dbReference type="RuleBase" id="RU361172"/>
    </source>
</evidence>
<gene>
    <name evidence="6" type="primary">purB</name>
    <name evidence="6" type="ORF">TTHT_1635</name>
</gene>
<dbReference type="InterPro" id="IPR019468">
    <property type="entry name" value="AdenyloSucc_lyase_C"/>
</dbReference>
<comment type="similarity">
    <text evidence="4">Belongs to the lyase 1 family. Adenylosuccinate lyase subfamily.</text>
</comment>
<dbReference type="AlphaFoldDB" id="A0A7R6SZV8"/>
<evidence type="ECO:0000313" key="6">
    <source>
        <dbReference type="EMBL" id="BBB33122.1"/>
    </source>
</evidence>
<dbReference type="UniPathway" id="UPA00074">
    <property type="reaction ID" value="UER00132"/>
</dbReference>
<reference evidence="6 7" key="1">
    <citation type="journal article" date="2012" name="Extremophiles">
        <title>Thermotomaculum hydrothermale gen. nov., sp. nov., a novel heterotrophic thermophile within the phylum Acidobacteria from a deep-sea hydrothermal vent chimney in the Southern Okinawa Trough.</title>
        <authorList>
            <person name="Izumi H."/>
            <person name="Nunoura T."/>
            <person name="Miyazaki M."/>
            <person name="Mino S."/>
            <person name="Toki T."/>
            <person name="Takai K."/>
            <person name="Sako Y."/>
            <person name="Sawabe T."/>
            <person name="Nakagawa S."/>
        </authorList>
    </citation>
    <scope>NUCLEOTIDE SEQUENCE [LARGE SCALE GENOMIC DNA]</scope>
    <source>
        <strain evidence="6 7">AC55</strain>
    </source>
</reference>
<dbReference type="GO" id="GO:0006189">
    <property type="term" value="P:'de novo' IMP biosynthetic process"/>
    <property type="evidence" value="ECO:0007669"/>
    <property type="project" value="UniProtKB-UniPathway"/>
</dbReference>
<dbReference type="Proteomes" id="UP000595564">
    <property type="component" value="Chromosome"/>
</dbReference>
<evidence type="ECO:0000256" key="2">
    <source>
        <dbReference type="ARBA" id="ARBA00023239"/>
    </source>
</evidence>
<organism evidence="6 7">
    <name type="scientific">Thermotomaculum hydrothermale</name>
    <dbReference type="NCBI Taxonomy" id="981385"/>
    <lineage>
        <taxon>Bacteria</taxon>
        <taxon>Pseudomonadati</taxon>
        <taxon>Acidobacteriota</taxon>
        <taxon>Holophagae</taxon>
        <taxon>Thermotomaculales</taxon>
        <taxon>Thermotomaculaceae</taxon>
        <taxon>Thermotomaculum</taxon>
    </lineage>
</organism>
<dbReference type="Pfam" id="PF00206">
    <property type="entry name" value="Lyase_1"/>
    <property type="match status" value="1"/>
</dbReference>
<evidence type="ECO:0000256" key="3">
    <source>
        <dbReference type="NCBIfam" id="TIGR00928"/>
    </source>
</evidence>
<dbReference type="NCBIfam" id="TIGR00928">
    <property type="entry name" value="purB"/>
    <property type="match status" value="1"/>
</dbReference>
<dbReference type="PANTHER" id="PTHR43172">
    <property type="entry name" value="ADENYLOSUCCINATE LYASE"/>
    <property type="match status" value="1"/>
</dbReference>
<dbReference type="GO" id="GO:0070626">
    <property type="term" value="F:(S)-2-(5-amino-1-(5-phospho-D-ribosyl)imidazole-4-carboxamido) succinate lyase (fumarate-forming) activity"/>
    <property type="evidence" value="ECO:0007669"/>
    <property type="project" value="TreeGrafter"/>
</dbReference>
<dbReference type="PROSITE" id="PS00163">
    <property type="entry name" value="FUMARATE_LYASES"/>
    <property type="match status" value="1"/>
</dbReference>
<dbReference type="EC" id="4.3.2.2" evidence="3 4"/>